<keyword evidence="9 13" id="KW-0472">Membrane</keyword>
<keyword evidence="6 13" id="KW-0552">Olfaction</keyword>
<dbReference type="PROSITE" id="PS50262">
    <property type="entry name" value="G_PROTEIN_RECEP_F1_2"/>
    <property type="match status" value="1"/>
</dbReference>
<evidence type="ECO:0000256" key="11">
    <source>
        <dbReference type="ARBA" id="ARBA00023224"/>
    </source>
</evidence>
<dbReference type="GeneID" id="106546260"/>
<comment type="subcellular location">
    <subcellularLocation>
        <location evidence="1 13">Cell membrane</location>
        <topology evidence="1 13">Multi-pass membrane protein</topology>
    </subcellularLocation>
</comment>
<accession>A0A6I9XXN2</accession>
<dbReference type="PRINTS" id="PR00245">
    <property type="entry name" value="OLFACTORYR"/>
</dbReference>
<evidence type="ECO:0000313" key="16">
    <source>
        <dbReference type="RefSeq" id="XP_013918571.1"/>
    </source>
</evidence>
<proteinExistence type="inferred from homology"/>
<dbReference type="OrthoDB" id="9444602at2759"/>
<dbReference type="InterPro" id="IPR000725">
    <property type="entry name" value="Olfact_rcpt"/>
</dbReference>
<reference evidence="16" key="1">
    <citation type="submission" date="2025-08" db="UniProtKB">
        <authorList>
            <consortium name="RefSeq"/>
        </authorList>
    </citation>
    <scope>IDENTIFICATION</scope>
    <source>
        <tissue evidence="16">Skeletal muscle</tissue>
    </source>
</reference>
<dbReference type="GO" id="GO:0005886">
    <property type="term" value="C:plasma membrane"/>
    <property type="evidence" value="ECO:0007669"/>
    <property type="project" value="UniProtKB-SubCell"/>
</dbReference>
<evidence type="ECO:0000256" key="6">
    <source>
        <dbReference type="ARBA" id="ARBA00022725"/>
    </source>
</evidence>
<feature type="transmembrane region" description="Helical" evidence="13">
    <location>
        <begin position="118"/>
        <end position="136"/>
    </location>
</feature>
<dbReference type="InterPro" id="IPR000276">
    <property type="entry name" value="GPCR_Rhodpsn"/>
</dbReference>
<evidence type="ECO:0000256" key="7">
    <source>
        <dbReference type="ARBA" id="ARBA00022989"/>
    </source>
</evidence>
<feature type="transmembrane region" description="Helical" evidence="13">
    <location>
        <begin position="258"/>
        <end position="277"/>
    </location>
</feature>
<comment type="similarity">
    <text evidence="2 12">Belongs to the G-protein coupled receptor 1 family.</text>
</comment>
<feature type="transmembrane region" description="Helical" evidence="13">
    <location>
        <begin position="210"/>
        <end position="237"/>
    </location>
</feature>
<organism evidence="15 16">
    <name type="scientific">Thamnophis sirtalis</name>
    <dbReference type="NCBI Taxonomy" id="35019"/>
    <lineage>
        <taxon>Eukaryota</taxon>
        <taxon>Metazoa</taxon>
        <taxon>Chordata</taxon>
        <taxon>Craniata</taxon>
        <taxon>Vertebrata</taxon>
        <taxon>Euteleostomi</taxon>
        <taxon>Lepidosauria</taxon>
        <taxon>Squamata</taxon>
        <taxon>Bifurcata</taxon>
        <taxon>Unidentata</taxon>
        <taxon>Episquamata</taxon>
        <taxon>Toxicofera</taxon>
        <taxon>Serpentes</taxon>
        <taxon>Colubroidea</taxon>
        <taxon>Colubridae</taxon>
        <taxon>Natricinae</taxon>
        <taxon>Thamnophis</taxon>
    </lineage>
</organism>
<dbReference type="SUPFAM" id="SSF81321">
    <property type="entry name" value="Family A G protein-coupled receptor-like"/>
    <property type="match status" value="1"/>
</dbReference>
<evidence type="ECO:0000256" key="3">
    <source>
        <dbReference type="ARBA" id="ARBA00022475"/>
    </source>
</evidence>
<name>A0A6I9XXN2_9SAUR</name>
<keyword evidence="8 12" id="KW-0297">G-protein coupled receptor</keyword>
<dbReference type="FunFam" id="1.20.1070.10:FF:000001">
    <property type="entry name" value="Olfactory receptor"/>
    <property type="match status" value="1"/>
</dbReference>
<keyword evidence="15" id="KW-1185">Reference proteome</keyword>
<keyword evidence="5 12" id="KW-0812">Transmembrane</keyword>
<dbReference type="KEGG" id="tsr:106546260"/>
<feature type="transmembrane region" description="Helical" evidence="13">
    <location>
        <begin position="75"/>
        <end position="98"/>
    </location>
</feature>
<dbReference type="InterPro" id="IPR050516">
    <property type="entry name" value="Olfactory_GPCR"/>
</dbReference>
<feature type="domain" description="G-protein coupled receptors family 1 profile" evidence="14">
    <location>
        <begin position="57"/>
        <end position="306"/>
    </location>
</feature>
<dbReference type="Pfam" id="PF13853">
    <property type="entry name" value="7tm_4"/>
    <property type="match status" value="1"/>
</dbReference>
<keyword evidence="7 13" id="KW-1133">Transmembrane helix</keyword>
<keyword evidence="3 13" id="KW-1003">Cell membrane</keyword>
<evidence type="ECO:0000256" key="5">
    <source>
        <dbReference type="ARBA" id="ARBA00022692"/>
    </source>
</evidence>
<dbReference type="PRINTS" id="PR00237">
    <property type="entry name" value="GPCRRHODOPSN"/>
</dbReference>
<protein>
    <recommendedName>
        <fullName evidence="13">Olfactory receptor</fullName>
    </recommendedName>
</protein>
<evidence type="ECO:0000256" key="2">
    <source>
        <dbReference type="ARBA" id="ARBA00010663"/>
    </source>
</evidence>
<sequence length="335" mass="37963">MVLLDYISFYILQMLSSTEPQNQTITTFLILGFPNTRKVEIVLFFVFLTMYLLTVTGNIIIIITVNTDIHLQTPMYFFLGNLSLLDIGYTSSTVPNLLSILLMNVHTISLVGCISQSYFFFFLGSAECFLLAVMAYDRYIAICYPLRYPIIMNKRICVIFVIICWISGCLSPLVAALMLINLPFCGPKIINHFFCDIPPLLKLACIDTSLIQQIIFLLSAMVILSTFLCTIISYIYIGITILKIPSSHGRHKAFSTCASHLTVVSLYYGTVIFMYVSPTTRSSLDLNKIIAVIYSVVTPMLNPMIYTLRNQDMKTALKRIMFIMLLNKKESELSH</sequence>
<dbReference type="PANTHER" id="PTHR26452">
    <property type="entry name" value="OLFACTORY RECEPTOR"/>
    <property type="match status" value="1"/>
</dbReference>
<evidence type="ECO:0000256" key="10">
    <source>
        <dbReference type="ARBA" id="ARBA00023170"/>
    </source>
</evidence>
<dbReference type="GO" id="GO:0004984">
    <property type="term" value="F:olfactory receptor activity"/>
    <property type="evidence" value="ECO:0007669"/>
    <property type="project" value="InterPro"/>
</dbReference>
<feature type="transmembrane region" description="Helical" evidence="13">
    <location>
        <begin position="156"/>
        <end position="180"/>
    </location>
</feature>
<keyword evidence="11 12" id="KW-0807">Transducer</keyword>
<dbReference type="RefSeq" id="XP_013918571.1">
    <property type="nucleotide sequence ID" value="XM_014063096.1"/>
</dbReference>
<evidence type="ECO:0000256" key="12">
    <source>
        <dbReference type="RuleBase" id="RU000688"/>
    </source>
</evidence>
<evidence type="ECO:0000256" key="4">
    <source>
        <dbReference type="ARBA" id="ARBA00022606"/>
    </source>
</evidence>
<dbReference type="CDD" id="cd13954">
    <property type="entry name" value="7tmA_OR"/>
    <property type="match status" value="1"/>
</dbReference>
<dbReference type="AlphaFoldDB" id="A0A6I9XXN2"/>
<dbReference type="GO" id="GO:0004930">
    <property type="term" value="F:G protein-coupled receptor activity"/>
    <property type="evidence" value="ECO:0007669"/>
    <property type="project" value="UniProtKB-KW"/>
</dbReference>
<evidence type="ECO:0000256" key="8">
    <source>
        <dbReference type="ARBA" id="ARBA00023040"/>
    </source>
</evidence>
<evidence type="ECO:0000256" key="13">
    <source>
        <dbReference type="RuleBase" id="RU363047"/>
    </source>
</evidence>
<dbReference type="Proteomes" id="UP000504617">
    <property type="component" value="Unplaced"/>
</dbReference>
<feature type="transmembrane region" description="Helical" evidence="13">
    <location>
        <begin position="289"/>
        <end position="308"/>
    </location>
</feature>
<dbReference type="Gene3D" id="1.20.1070.10">
    <property type="entry name" value="Rhodopsin 7-helix transmembrane proteins"/>
    <property type="match status" value="1"/>
</dbReference>
<keyword evidence="10 12" id="KW-0675">Receptor</keyword>
<evidence type="ECO:0000313" key="15">
    <source>
        <dbReference type="Proteomes" id="UP000504617"/>
    </source>
</evidence>
<feature type="transmembrane region" description="Helical" evidence="13">
    <location>
        <begin position="41"/>
        <end position="63"/>
    </location>
</feature>
<dbReference type="InterPro" id="IPR017452">
    <property type="entry name" value="GPCR_Rhodpsn_7TM"/>
</dbReference>
<evidence type="ECO:0000256" key="9">
    <source>
        <dbReference type="ARBA" id="ARBA00023136"/>
    </source>
</evidence>
<evidence type="ECO:0000259" key="14">
    <source>
        <dbReference type="PROSITE" id="PS50262"/>
    </source>
</evidence>
<gene>
    <name evidence="16" type="primary">LOC106546260</name>
</gene>
<evidence type="ECO:0000256" key="1">
    <source>
        <dbReference type="ARBA" id="ARBA00004651"/>
    </source>
</evidence>
<dbReference type="FunFam" id="1.10.1220.70:FF:000001">
    <property type="entry name" value="Olfactory receptor"/>
    <property type="match status" value="1"/>
</dbReference>
<dbReference type="PROSITE" id="PS00237">
    <property type="entry name" value="G_PROTEIN_RECEP_F1_1"/>
    <property type="match status" value="1"/>
</dbReference>
<keyword evidence="4 13" id="KW-0716">Sensory transduction</keyword>